<accession>A0A8T2TBV1</accession>
<dbReference type="InterPro" id="IPR005552">
    <property type="entry name" value="Scramblase"/>
</dbReference>
<protein>
    <recommendedName>
        <fullName evidence="4">Phospholipid scramblase</fullName>
    </recommendedName>
</protein>
<organism evidence="2 3">
    <name type="scientific">Ceratopteris richardii</name>
    <name type="common">Triangle waterfern</name>
    <dbReference type="NCBI Taxonomy" id="49495"/>
    <lineage>
        <taxon>Eukaryota</taxon>
        <taxon>Viridiplantae</taxon>
        <taxon>Streptophyta</taxon>
        <taxon>Embryophyta</taxon>
        <taxon>Tracheophyta</taxon>
        <taxon>Polypodiopsida</taxon>
        <taxon>Polypodiidae</taxon>
        <taxon>Polypodiales</taxon>
        <taxon>Pteridineae</taxon>
        <taxon>Pteridaceae</taxon>
        <taxon>Parkerioideae</taxon>
        <taxon>Ceratopteris</taxon>
    </lineage>
</organism>
<evidence type="ECO:0000313" key="3">
    <source>
        <dbReference type="Proteomes" id="UP000825935"/>
    </source>
</evidence>
<dbReference type="Pfam" id="PF03803">
    <property type="entry name" value="Scramblase"/>
    <property type="match status" value="1"/>
</dbReference>
<dbReference type="OMA" id="NEQDGHF"/>
<evidence type="ECO:0008006" key="4">
    <source>
        <dbReference type="Google" id="ProtNLM"/>
    </source>
</evidence>
<evidence type="ECO:0000256" key="1">
    <source>
        <dbReference type="ARBA" id="ARBA00005350"/>
    </source>
</evidence>
<dbReference type="InterPro" id="IPR025659">
    <property type="entry name" value="Tubby-like_C"/>
</dbReference>
<reference evidence="2" key="1">
    <citation type="submission" date="2021-08" db="EMBL/GenBank/DDBJ databases">
        <title>WGS assembly of Ceratopteris richardii.</title>
        <authorList>
            <person name="Marchant D.B."/>
            <person name="Chen G."/>
            <person name="Jenkins J."/>
            <person name="Shu S."/>
            <person name="Leebens-Mack J."/>
            <person name="Grimwood J."/>
            <person name="Schmutz J."/>
            <person name="Soltis P."/>
            <person name="Soltis D."/>
            <person name="Chen Z.-H."/>
        </authorList>
    </citation>
    <scope>NUCLEOTIDE SEQUENCE</scope>
    <source>
        <strain evidence="2">Whitten #5841</strain>
        <tissue evidence="2">Leaf</tissue>
    </source>
</reference>
<gene>
    <name evidence="2" type="ORF">KP509_14G038500</name>
</gene>
<dbReference type="Proteomes" id="UP000825935">
    <property type="component" value="Chromosome 14"/>
</dbReference>
<dbReference type="OrthoDB" id="191150at2759"/>
<dbReference type="EMBL" id="CM035419">
    <property type="protein sequence ID" value="KAH7415334.1"/>
    <property type="molecule type" value="Genomic_DNA"/>
</dbReference>
<dbReference type="GO" id="GO:0017128">
    <property type="term" value="F:phospholipid scramblase activity"/>
    <property type="evidence" value="ECO:0007669"/>
    <property type="project" value="InterPro"/>
</dbReference>
<proteinExistence type="inferred from homology"/>
<dbReference type="GO" id="GO:0005886">
    <property type="term" value="C:plasma membrane"/>
    <property type="evidence" value="ECO:0007669"/>
    <property type="project" value="TreeGrafter"/>
</dbReference>
<keyword evidence="3" id="KW-1185">Reference proteome</keyword>
<evidence type="ECO:0000313" key="2">
    <source>
        <dbReference type="EMBL" id="KAH7415334.1"/>
    </source>
</evidence>
<comment type="similarity">
    <text evidence="1">Belongs to the phospholipid scramblase family.</text>
</comment>
<name>A0A8T2TBV1_CERRI</name>
<dbReference type="AlphaFoldDB" id="A0A8T2TBV1"/>
<comment type="caution">
    <text evidence="2">The sequence shown here is derived from an EMBL/GenBank/DDBJ whole genome shotgun (WGS) entry which is preliminary data.</text>
</comment>
<dbReference type="SUPFAM" id="SSF54518">
    <property type="entry name" value="Tubby C-terminal domain-like"/>
    <property type="match status" value="1"/>
</dbReference>
<dbReference type="PANTHER" id="PTHR23248">
    <property type="entry name" value="PHOSPHOLIPID SCRAMBLASE-RELATED"/>
    <property type="match status" value="1"/>
</dbReference>
<dbReference type="PANTHER" id="PTHR23248:SF9">
    <property type="entry name" value="PHOSPHOLIPID SCRAMBLASE"/>
    <property type="match status" value="1"/>
</dbReference>
<sequence>MRSTMGCSRQVLSHLTAHSHNSASYWIKGESFIGHSYSRLFCNFPSECNPYNGENELFPQEAQKSVHWSFSGRFIPFLKFSPFQTAARWISMEAPVNQESTETKEIDEDWISDKAYYVGLECKQSSRSMIENTNGCFSRRSSVTNAFSSGPQKLLQRSIHTGSESSWDHPWSRDQLAERMGVLRKRRMNAQQSLLKQRSQWRAAPLDGSGLFPNMPPPSQPLEGVLRPKSLEEARVAPLLARTDLIVTRNIEWANILAGFEQENKYVIMDPREGLSVVGYIIESSNFITRQLLRSRRPFEATIMDATGAPLFKVRRPIWFINSTIYAEIDGKVVGFAKRRWHLWRRIYDVYLGQKQFAVVENPGFWNWTFTLEDEDGKALAEIDRHFRGFGYEMLTDAGQYALRFGDLSPSYHPSFEPNSTGGRYPGSSQLPGININPGVEDEIFVAKRPLNLTERAITLGLAISLDNDYFSRRRGFFFFPFFSEEP</sequence>